<evidence type="ECO:0000256" key="3">
    <source>
        <dbReference type="ARBA" id="ARBA00022723"/>
    </source>
</evidence>
<dbReference type="InterPro" id="IPR013149">
    <property type="entry name" value="ADH-like_C"/>
</dbReference>
<dbReference type="NCBIfam" id="TIGR01409">
    <property type="entry name" value="TAT_signal_seq"/>
    <property type="match status" value="1"/>
</dbReference>
<dbReference type="Gene3D" id="3.90.180.10">
    <property type="entry name" value="Medium-chain alcohol dehydrogenases, catalytic domain"/>
    <property type="match status" value="1"/>
</dbReference>
<dbReference type="GO" id="GO:0016616">
    <property type="term" value="F:oxidoreductase activity, acting on the CH-OH group of donors, NAD or NADP as acceptor"/>
    <property type="evidence" value="ECO:0007669"/>
    <property type="project" value="InterPro"/>
</dbReference>
<dbReference type="eggNOG" id="COG1064">
    <property type="taxonomic scope" value="Bacteria"/>
</dbReference>
<dbReference type="SMART" id="SM00829">
    <property type="entry name" value="PKS_ER"/>
    <property type="match status" value="1"/>
</dbReference>
<comment type="similarity">
    <text evidence="6">Belongs to the zinc-containing alcohol dehydrogenase family.</text>
</comment>
<dbReference type="KEGG" id="caj:CIG1485E_1597"/>
<dbReference type="SUPFAM" id="SSF50129">
    <property type="entry name" value="GroES-like"/>
    <property type="match status" value="1"/>
</dbReference>
<dbReference type="Pfam" id="PF08240">
    <property type="entry name" value="ADH_N"/>
    <property type="match status" value="1"/>
</dbReference>
<evidence type="ECO:0000256" key="2">
    <source>
        <dbReference type="ARBA" id="ARBA00022505"/>
    </source>
</evidence>
<dbReference type="PANTHER" id="PTHR42683">
    <property type="entry name" value="ALDEHYDE REDUCTASE"/>
    <property type="match status" value="1"/>
</dbReference>
<dbReference type="InterPro" id="IPR002328">
    <property type="entry name" value="ADH_Zn_CS"/>
</dbReference>
<dbReference type="InterPro" id="IPR019546">
    <property type="entry name" value="TAT_signal_bac_arc"/>
</dbReference>
<comment type="cofactor">
    <cofactor evidence="1 6">
        <name>Zn(2+)</name>
        <dbReference type="ChEBI" id="CHEBI:29105"/>
    </cofactor>
</comment>
<dbReference type="InterPro" id="IPR020843">
    <property type="entry name" value="ER"/>
</dbReference>
<keyword evidence="3 6" id="KW-0479">Metal-binding</keyword>
<evidence type="ECO:0000256" key="5">
    <source>
        <dbReference type="ARBA" id="ARBA00023002"/>
    </source>
</evidence>
<keyword evidence="5" id="KW-0560">Oxidoreductase</keyword>
<evidence type="ECO:0000256" key="1">
    <source>
        <dbReference type="ARBA" id="ARBA00001947"/>
    </source>
</evidence>
<organism evidence="8 9">
    <name type="scientific">Campylobacter iguaniorum</name>
    <dbReference type="NCBI Taxonomy" id="1244531"/>
    <lineage>
        <taxon>Bacteria</taxon>
        <taxon>Pseudomonadati</taxon>
        <taxon>Campylobacterota</taxon>
        <taxon>Epsilonproteobacteria</taxon>
        <taxon>Campylobacterales</taxon>
        <taxon>Campylobacteraceae</taxon>
        <taxon>Campylobacter</taxon>
    </lineage>
</organism>
<evidence type="ECO:0000256" key="6">
    <source>
        <dbReference type="RuleBase" id="RU361277"/>
    </source>
</evidence>
<keyword evidence="4 6" id="KW-0862">Zinc</keyword>
<dbReference type="EMBL" id="CP009043">
    <property type="protein sequence ID" value="AII15414.1"/>
    <property type="molecule type" value="Genomic_DNA"/>
</dbReference>
<dbReference type="Pfam" id="PF00107">
    <property type="entry name" value="ADH_zinc_N"/>
    <property type="match status" value="1"/>
</dbReference>
<proteinExistence type="inferred from homology"/>
<sequence>MQRREFMKKTAIAGVALAAGTSLFGAAGKSTITCKGYAAFDESGELKPWKFQRRAVRENDILFEVKATSICHSDIHTELGHWGKQTYPQVPGHEIVGVVTEVGSKVTKFKVGDRVGVGCMVDNVDVPSLQGKSEQYDANTVFTYGQSYKAEPTGISQGGYSDYFVVHEHFAVHLPDDIDFNHAAPLMCAGITTYSPLMKYQIKKGDNVGVAGIGGLGHLAVKIALSKGANVTAFTTTPSKVKDIQSWGAAAVVVSSPDDLAKFRAKFDYVISTIPYEFDMMPYIAMVKPFGNFTVVGMPVNFSQKIQTLALAATKVNFNASLIGDMKETQEMVDYCAKNKIYPEIEIIKADEINAAWKKVVNKEARYRFVIDPKTF</sequence>
<keyword evidence="2" id="KW-0500">Molybdenum</keyword>
<gene>
    <name evidence="8" type="ORF">CIG1485E_1597</name>
</gene>
<protein>
    <submittedName>
        <fullName evidence="8">Zinc-dependent alcohol dehydrogenase</fullName>
    </submittedName>
</protein>
<name>A0A076FHZ0_9BACT</name>
<dbReference type="OrthoDB" id="5295340at2"/>
<dbReference type="HOGENOM" id="CLU_026673_20_2_7"/>
<dbReference type="STRING" id="1244531.CIG2463D_1794"/>
<dbReference type="InterPro" id="IPR047109">
    <property type="entry name" value="CAD-like"/>
</dbReference>
<evidence type="ECO:0000259" key="7">
    <source>
        <dbReference type="SMART" id="SM00829"/>
    </source>
</evidence>
<evidence type="ECO:0000313" key="9">
    <source>
        <dbReference type="Proteomes" id="UP000028486"/>
    </source>
</evidence>
<keyword evidence="9" id="KW-1185">Reference proteome</keyword>
<reference evidence="9" key="1">
    <citation type="journal article" date="2014" name="Genome Announc.">
        <title>Complete Genome Sequence of Campylobacter iguaniorum Strain 1485ET, Isolated from a Bearded Dragon (Pogona vitticeps).</title>
        <authorList>
            <person name="Gilbert M.J."/>
            <person name="Miller W.G."/>
            <person name="Yee E."/>
            <person name="Kik M."/>
            <person name="Wagenaar J.A."/>
            <person name="Duim B."/>
        </authorList>
    </citation>
    <scope>NUCLEOTIDE SEQUENCE [LARGE SCALE GENOMIC DNA]</scope>
    <source>
        <strain evidence="9">1485E</strain>
    </source>
</reference>
<accession>A0A076FHZ0</accession>
<dbReference type="Gene3D" id="3.40.50.720">
    <property type="entry name" value="NAD(P)-binding Rossmann-like Domain"/>
    <property type="match status" value="1"/>
</dbReference>
<evidence type="ECO:0000256" key="4">
    <source>
        <dbReference type="ARBA" id="ARBA00022833"/>
    </source>
</evidence>
<feature type="domain" description="Enoyl reductase (ER)" evidence="7">
    <location>
        <begin position="44"/>
        <end position="375"/>
    </location>
</feature>
<dbReference type="CDD" id="cd05283">
    <property type="entry name" value="CAD1"/>
    <property type="match status" value="1"/>
</dbReference>
<dbReference type="InterPro" id="IPR013154">
    <property type="entry name" value="ADH-like_N"/>
</dbReference>
<dbReference type="SUPFAM" id="SSF51735">
    <property type="entry name" value="NAD(P)-binding Rossmann-fold domains"/>
    <property type="match status" value="1"/>
</dbReference>
<dbReference type="FunFam" id="3.40.50.720:FF:000473">
    <property type="entry name" value="NADP-dependent alcohol dehydrogenase"/>
    <property type="match status" value="1"/>
</dbReference>
<evidence type="ECO:0000313" key="8">
    <source>
        <dbReference type="EMBL" id="AII15414.1"/>
    </source>
</evidence>
<dbReference type="PROSITE" id="PS00059">
    <property type="entry name" value="ADH_ZINC"/>
    <property type="match status" value="1"/>
</dbReference>
<dbReference type="RefSeq" id="WP_038455268.1">
    <property type="nucleotide sequence ID" value="NZ_CP009043.1"/>
</dbReference>
<dbReference type="AlphaFoldDB" id="A0A076FHZ0"/>
<dbReference type="InterPro" id="IPR011032">
    <property type="entry name" value="GroES-like_sf"/>
</dbReference>
<dbReference type="InterPro" id="IPR036291">
    <property type="entry name" value="NAD(P)-bd_dom_sf"/>
</dbReference>
<dbReference type="Proteomes" id="UP000028486">
    <property type="component" value="Chromosome"/>
</dbReference>
<dbReference type="GO" id="GO:0008270">
    <property type="term" value="F:zinc ion binding"/>
    <property type="evidence" value="ECO:0007669"/>
    <property type="project" value="InterPro"/>
</dbReference>